<protein>
    <recommendedName>
        <fullName evidence="2">DUF1559 domain-containing protein</fullName>
    </recommendedName>
</protein>
<proteinExistence type="predicted"/>
<sequence length="421" mass="45294" precursor="true">MELAGEGSLIRTAGGANRFQRPLRRGIVIVIPRRCDNLTAIQGFLLFFSSSTPRRRRQYGLAATNAFTLVELLTAIAIVGILIALLLPAVQQAREAARNVQCKSRLRQLAIASSNYESAQGQLPSAGDVEYDSGTAFPSSGALDFDVFMPKQGRQIGWGVTLLPYLEEQPLFDRFDLDAPLFLQPGDPQATRLPMLVCPSDFGDPAPFQHPTHTLGRPLAKGNFAAFCSPFHVETQLLAPGAIIGRGQPLRKVTDGISHTLAFSEVRTRDHAFDERGAWALPSAGASLLAFDMHPDATCYPYVPFGGPYGSGTIADQTQRPNTLGPNQDVIRECPEPADAQLAGMPCWGTSAGFLSAAPRSQHPAGVNAAALDGSVRLLTDDIDAFLMAYLISINDGFSDSSDTPQRPSSTKACPYRVPKL</sequence>
<dbReference type="InterPro" id="IPR011453">
    <property type="entry name" value="DUF1559"/>
</dbReference>
<evidence type="ECO:0000313" key="3">
    <source>
        <dbReference type="EMBL" id="QDU91712.1"/>
    </source>
</evidence>
<keyword evidence="1" id="KW-0472">Membrane</keyword>
<keyword evidence="4" id="KW-1185">Reference proteome</keyword>
<dbReference type="KEGG" id="pnd:Pla175_51420"/>
<keyword evidence="1" id="KW-1133">Transmembrane helix</keyword>
<dbReference type="PANTHER" id="PTHR30093:SF2">
    <property type="entry name" value="TYPE II SECRETION SYSTEM PROTEIN H"/>
    <property type="match status" value="1"/>
</dbReference>
<dbReference type="Proteomes" id="UP000317429">
    <property type="component" value="Chromosome"/>
</dbReference>
<feature type="domain" description="DUF1559" evidence="2">
    <location>
        <begin position="91"/>
        <end position="384"/>
    </location>
</feature>
<evidence type="ECO:0000256" key="1">
    <source>
        <dbReference type="SAM" id="Phobius"/>
    </source>
</evidence>
<gene>
    <name evidence="3" type="ORF">Pla175_51420</name>
</gene>
<dbReference type="Pfam" id="PF07596">
    <property type="entry name" value="SBP_bac_10"/>
    <property type="match status" value="1"/>
</dbReference>
<dbReference type="Gene3D" id="3.30.700.10">
    <property type="entry name" value="Glycoprotein, Type 4 Pilin"/>
    <property type="match status" value="1"/>
</dbReference>
<organism evidence="3 4">
    <name type="scientific">Pirellulimonas nuda</name>
    <dbReference type="NCBI Taxonomy" id="2528009"/>
    <lineage>
        <taxon>Bacteria</taxon>
        <taxon>Pseudomonadati</taxon>
        <taxon>Planctomycetota</taxon>
        <taxon>Planctomycetia</taxon>
        <taxon>Pirellulales</taxon>
        <taxon>Lacipirellulaceae</taxon>
        <taxon>Pirellulimonas</taxon>
    </lineage>
</organism>
<dbReference type="InterPro" id="IPR012902">
    <property type="entry name" value="N_methyl_site"/>
</dbReference>
<reference evidence="3 4" key="1">
    <citation type="submission" date="2019-02" db="EMBL/GenBank/DDBJ databases">
        <title>Deep-cultivation of Planctomycetes and their phenomic and genomic characterization uncovers novel biology.</title>
        <authorList>
            <person name="Wiegand S."/>
            <person name="Jogler M."/>
            <person name="Boedeker C."/>
            <person name="Pinto D."/>
            <person name="Vollmers J."/>
            <person name="Rivas-Marin E."/>
            <person name="Kohn T."/>
            <person name="Peeters S.H."/>
            <person name="Heuer A."/>
            <person name="Rast P."/>
            <person name="Oberbeckmann S."/>
            <person name="Bunk B."/>
            <person name="Jeske O."/>
            <person name="Meyerdierks A."/>
            <person name="Storesund J.E."/>
            <person name="Kallscheuer N."/>
            <person name="Luecker S."/>
            <person name="Lage O.M."/>
            <person name="Pohl T."/>
            <person name="Merkel B.J."/>
            <person name="Hornburger P."/>
            <person name="Mueller R.-W."/>
            <person name="Bruemmer F."/>
            <person name="Labrenz M."/>
            <person name="Spormann A.M."/>
            <person name="Op den Camp H."/>
            <person name="Overmann J."/>
            <person name="Amann R."/>
            <person name="Jetten M.S.M."/>
            <person name="Mascher T."/>
            <person name="Medema M.H."/>
            <person name="Devos D.P."/>
            <person name="Kaster A.-K."/>
            <person name="Ovreas L."/>
            <person name="Rohde M."/>
            <person name="Galperin M.Y."/>
            <person name="Jogler C."/>
        </authorList>
    </citation>
    <scope>NUCLEOTIDE SEQUENCE [LARGE SCALE GENOMIC DNA]</scope>
    <source>
        <strain evidence="3 4">Pla175</strain>
    </source>
</reference>
<keyword evidence="1" id="KW-0812">Transmembrane</keyword>
<dbReference type="PANTHER" id="PTHR30093">
    <property type="entry name" value="GENERAL SECRETION PATHWAY PROTEIN G"/>
    <property type="match status" value="1"/>
</dbReference>
<name>A0A518DJU3_9BACT</name>
<dbReference type="SUPFAM" id="SSF54523">
    <property type="entry name" value="Pili subunits"/>
    <property type="match status" value="1"/>
</dbReference>
<feature type="transmembrane region" description="Helical" evidence="1">
    <location>
        <begin position="59"/>
        <end position="87"/>
    </location>
</feature>
<dbReference type="InterPro" id="IPR045584">
    <property type="entry name" value="Pilin-like"/>
</dbReference>
<dbReference type="NCBIfam" id="TIGR02532">
    <property type="entry name" value="IV_pilin_GFxxxE"/>
    <property type="match status" value="1"/>
</dbReference>
<accession>A0A518DJU3</accession>
<evidence type="ECO:0000259" key="2">
    <source>
        <dbReference type="Pfam" id="PF07596"/>
    </source>
</evidence>
<evidence type="ECO:0000313" key="4">
    <source>
        <dbReference type="Proteomes" id="UP000317429"/>
    </source>
</evidence>
<dbReference type="EMBL" id="CP036291">
    <property type="protein sequence ID" value="QDU91712.1"/>
    <property type="molecule type" value="Genomic_DNA"/>
</dbReference>
<dbReference type="AlphaFoldDB" id="A0A518DJU3"/>